<organism evidence="1 2">
    <name type="scientific">Rubroshorea leprosula</name>
    <dbReference type="NCBI Taxonomy" id="152421"/>
    <lineage>
        <taxon>Eukaryota</taxon>
        <taxon>Viridiplantae</taxon>
        <taxon>Streptophyta</taxon>
        <taxon>Embryophyta</taxon>
        <taxon>Tracheophyta</taxon>
        <taxon>Spermatophyta</taxon>
        <taxon>Magnoliopsida</taxon>
        <taxon>eudicotyledons</taxon>
        <taxon>Gunneridae</taxon>
        <taxon>Pentapetalae</taxon>
        <taxon>rosids</taxon>
        <taxon>malvids</taxon>
        <taxon>Malvales</taxon>
        <taxon>Dipterocarpaceae</taxon>
        <taxon>Rubroshorea</taxon>
    </lineage>
</organism>
<name>A0AAV5M843_9ROSI</name>
<dbReference type="EMBL" id="BPVZ01000201">
    <property type="protein sequence ID" value="GKV45998.1"/>
    <property type="molecule type" value="Genomic_DNA"/>
</dbReference>
<protein>
    <submittedName>
        <fullName evidence="1">Uncharacterized protein</fullName>
    </submittedName>
</protein>
<proteinExistence type="predicted"/>
<dbReference type="Proteomes" id="UP001054252">
    <property type="component" value="Unassembled WGS sequence"/>
</dbReference>
<reference evidence="1 2" key="1">
    <citation type="journal article" date="2021" name="Commun. Biol.">
        <title>The genome of Shorea leprosula (Dipterocarpaceae) highlights the ecological relevance of drought in aseasonal tropical rainforests.</title>
        <authorList>
            <person name="Ng K.K.S."/>
            <person name="Kobayashi M.J."/>
            <person name="Fawcett J.A."/>
            <person name="Hatakeyama M."/>
            <person name="Paape T."/>
            <person name="Ng C.H."/>
            <person name="Ang C.C."/>
            <person name="Tnah L.H."/>
            <person name="Lee C.T."/>
            <person name="Nishiyama T."/>
            <person name="Sese J."/>
            <person name="O'Brien M.J."/>
            <person name="Copetti D."/>
            <person name="Mohd Noor M.I."/>
            <person name="Ong R.C."/>
            <person name="Putra M."/>
            <person name="Sireger I.Z."/>
            <person name="Indrioko S."/>
            <person name="Kosugi Y."/>
            <person name="Izuno A."/>
            <person name="Isagi Y."/>
            <person name="Lee S.L."/>
            <person name="Shimizu K.K."/>
        </authorList>
    </citation>
    <scope>NUCLEOTIDE SEQUENCE [LARGE SCALE GENOMIC DNA]</scope>
    <source>
        <strain evidence="1">214</strain>
    </source>
</reference>
<accession>A0AAV5M843</accession>
<dbReference type="AlphaFoldDB" id="A0AAV5M843"/>
<sequence length="53" mass="6081">MAPSITLFYFVGGEGNLHKIMTWSPRSSPVVAFPQYWCPHPMDCLKFYSSKAR</sequence>
<gene>
    <name evidence="1" type="ORF">SLEP1_g53021</name>
</gene>
<keyword evidence="2" id="KW-1185">Reference proteome</keyword>
<evidence type="ECO:0000313" key="1">
    <source>
        <dbReference type="EMBL" id="GKV45998.1"/>
    </source>
</evidence>
<evidence type="ECO:0000313" key="2">
    <source>
        <dbReference type="Proteomes" id="UP001054252"/>
    </source>
</evidence>
<comment type="caution">
    <text evidence="1">The sequence shown here is derived from an EMBL/GenBank/DDBJ whole genome shotgun (WGS) entry which is preliminary data.</text>
</comment>